<sequence>MASAPEAAPVQEVPAADAPADATTGKQTIDPWSVSGAVGADGKVQAIDYTKLVADFGTKLIDEALLERFERVVGVKPHRYLRRGIVFSHRDLGLILDRYEKKEPFFLYTGRGPSSDSMHIGHAVPFTLTKWLSDVLDAPLVIMLTDDEKFLFSEKLSIEDVRGFSKTNLKDILAVGFSPDRTFVFSDYDYMGGEFYANVTRIAKRITYNTAKAVFGFDDSCNIGKIHFASIQAAPSFGNSFPHIFPGHPAPQKIPCLIPCAIDQDPYFRVTRDVAAGLKYAKPSLIHARFLDSLGGPGSKMSSSIESSAIFLKDTPKQILNKMNRYAFSGGQETAEQQRELGANPDVDVAYQYLRFFLEDDEELAQIERDYRSGKMMTGEIKKRCADELSKFCTDFQERRANISDETVELFMSRRPLKWRGSDQLAALASRPKDGAAAGEGEGDGKMTKNQLKKLEKQRQTAEKKAAKASGKATAPAGDAPAATEEAPPPAAAST</sequence>
<dbReference type="FunFam" id="3.40.50.620:FF:000033">
    <property type="entry name" value="tryptophan--tRNA ligase, cytoplasmic"/>
    <property type="match status" value="1"/>
</dbReference>
<comment type="similarity">
    <text evidence="2 12">Belongs to the class-I aminoacyl-tRNA synthetase family.</text>
</comment>
<dbReference type="Gene3D" id="1.10.240.10">
    <property type="entry name" value="Tyrosyl-Transfer RNA Synthetase"/>
    <property type="match status" value="1"/>
</dbReference>
<evidence type="ECO:0000256" key="10">
    <source>
        <dbReference type="ARBA" id="ARBA00023146"/>
    </source>
</evidence>
<keyword evidence="5" id="KW-0963">Cytoplasm</keyword>
<keyword evidence="15" id="KW-1185">Reference proteome</keyword>
<evidence type="ECO:0000256" key="13">
    <source>
        <dbReference type="SAM" id="MobiDB-lite"/>
    </source>
</evidence>
<keyword evidence="10 12" id="KW-0030">Aminoacyl-tRNA synthetase</keyword>
<feature type="region of interest" description="Disordered" evidence="13">
    <location>
        <begin position="428"/>
        <end position="495"/>
    </location>
</feature>
<keyword evidence="7 12" id="KW-0547">Nucleotide-binding</keyword>
<dbReference type="GO" id="GO:0004830">
    <property type="term" value="F:tryptophan-tRNA ligase activity"/>
    <property type="evidence" value="ECO:0007669"/>
    <property type="project" value="UniProtKB-EC"/>
</dbReference>
<evidence type="ECO:0000256" key="12">
    <source>
        <dbReference type="RuleBase" id="RU363036"/>
    </source>
</evidence>
<dbReference type="InterPro" id="IPR002305">
    <property type="entry name" value="aa-tRNA-synth_Ic"/>
</dbReference>
<gene>
    <name evidence="14" type="ORF">F5X68DRAFT_22233</name>
</gene>
<evidence type="ECO:0000313" key="14">
    <source>
        <dbReference type="EMBL" id="KAH6683501.1"/>
    </source>
</evidence>
<name>A0A9P8V7L4_9PEZI</name>
<evidence type="ECO:0000256" key="3">
    <source>
        <dbReference type="ARBA" id="ARBA00013161"/>
    </source>
</evidence>
<feature type="compositionally biased region" description="Low complexity" evidence="13">
    <location>
        <begin position="1"/>
        <end position="22"/>
    </location>
</feature>
<feature type="region of interest" description="Disordered" evidence="13">
    <location>
        <begin position="1"/>
        <end position="28"/>
    </location>
</feature>
<dbReference type="InterPro" id="IPR001412">
    <property type="entry name" value="aa-tRNA-synth_I_CS"/>
</dbReference>
<dbReference type="AlphaFoldDB" id="A0A9P8V7L4"/>
<proteinExistence type="inferred from homology"/>
<dbReference type="NCBIfam" id="TIGR00233">
    <property type="entry name" value="trpS"/>
    <property type="match status" value="1"/>
</dbReference>
<evidence type="ECO:0000256" key="11">
    <source>
        <dbReference type="ARBA" id="ARBA00030268"/>
    </source>
</evidence>
<dbReference type="OrthoDB" id="10261385at2759"/>
<dbReference type="PRINTS" id="PR01039">
    <property type="entry name" value="TRNASYNTHTRP"/>
</dbReference>
<dbReference type="InterPro" id="IPR002306">
    <property type="entry name" value="Trp-tRNA-ligase"/>
</dbReference>
<dbReference type="Proteomes" id="UP000770015">
    <property type="component" value="Unassembled WGS sequence"/>
</dbReference>
<feature type="compositionally biased region" description="Low complexity" evidence="13">
    <location>
        <begin position="468"/>
        <end position="486"/>
    </location>
</feature>
<evidence type="ECO:0000256" key="9">
    <source>
        <dbReference type="ARBA" id="ARBA00022917"/>
    </source>
</evidence>
<dbReference type="Pfam" id="PF00579">
    <property type="entry name" value="tRNA-synt_1b"/>
    <property type="match status" value="1"/>
</dbReference>
<evidence type="ECO:0000256" key="5">
    <source>
        <dbReference type="ARBA" id="ARBA00022490"/>
    </source>
</evidence>
<reference evidence="14" key="1">
    <citation type="journal article" date="2021" name="Nat. Commun.">
        <title>Genetic determinants of endophytism in the Arabidopsis root mycobiome.</title>
        <authorList>
            <person name="Mesny F."/>
            <person name="Miyauchi S."/>
            <person name="Thiergart T."/>
            <person name="Pickel B."/>
            <person name="Atanasova L."/>
            <person name="Karlsson M."/>
            <person name="Huettel B."/>
            <person name="Barry K.W."/>
            <person name="Haridas S."/>
            <person name="Chen C."/>
            <person name="Bauer D."/>
            <person name="Andreopoulos W."/>
            <person name="Pangilinan J."/>
            <person name="LaButti K."/>
            <person name="Riley R."/>
            <person name="Lipzen A."/>
            <person name="Clum A."/>
            <person name="Drula E."/>
            <person name="Henrissat B."/>
            <person name="Kohler A."/>
            <person name="Grigoriev I.V."/>
            <person name="Martin F.M."/>
            <person name="Hacquard S."/>
        </authorList>
    </citation>
    <scope>NUCLEOTIDE SEQUENCE</scope>
    <source>
        <strain evidence="14">MPI-SDFR-AT-0117</strain>
    </source>
</reference>
<evidence type="ECO:0000256" key="1">
    <source>
        <dbReference type="ARBA" id="ARBA00004496"/>
    </source>
</evidence>
<feature type="compositionally biased region" description="Basic and acidic residues" evidence="13">
    <location>
        <begin position="443"/>
        <end position="466"/>
    </location>
</feature>
<dbReference type="GO" id="GO:0005737">
    <property type="term" value="C:cytoplasm"/>
    <property type="evidence" value="ECO:0007669"/>
    <property type="project" value="UniProtKB-SubCell"/>
</dbReference>
<accession>A0A9P8V7L4</accession>
<dbReference type="PANTHER" id="PTHR10055">
    <property type="entry name" value="TRYPTOPHANYL-TRNA SYNTHETASE"/>
    <property type="match status" value="1"/>
</dbReference>
<dbReference type="InterPro" id="IPR014729">
    <property type="entry name" value="Rossmann-like_a/b/a_fold"/>
</dbReference>
<dbReference type="Gene3D" id="3.40.50.620">
    <property type="entry name" value="HUPs"/>
    <property type="match status" value="1"/>
</dbReference>
<dbReference type="EMBL" id="JAGSXJ010000017">
    <property type="protein sequence ID" value="KAH6683501.1"/>
    <property type="molecule type" value="Genomic_DNA"/>
</dbReference>
<evidence type="ECO:0000256" key="7">
    <source>
        <dbReference type="ARBA" id="ARBA00022741"/>
    </source>
</evidence>
<evidence type="ECO:0000256" key="2">
    <source>
        <dbReference type="ARBA" id="ARBA00005594"/>
    </source>
</evidence>
<dbReference type="PROSITE" id="PS00178">
    <property type="entry name" value="AA_TRNA_LIGASE_I"/>
    <property type="match status" value="1"/>
</dbReference>
<evidence type="ECO:0000256" key="6">
    <source>
        <dbReference type="ARBA" id="ARBA00022598"/>
    </source>
</evidence>
<keyword evidence="8 12" id="KW-0067">ATP-binding</keyword>
<dbReference type="GO" id="GO:0006436">
    <property type="term" value="P:tryptophanyl-tRNA aminoacylation"/>
    <property type="evidence" value="ECO:0007669"/>
    <property type="project" value="InterPro"/>
</dbReference>
<evidence type="ECO:0000313" key="15">
    <source>
        <dbReference type="Proteomes" id="UP000770015"/>
    </source>
</evidence>
<protein>
    <recommendedName>
        <fullName evidence="4">Tryptophan--tRNA ligase, cytoplasmic</fullName>
        <ecNumber evidence="3">6.1.1.2</ecNumber>
    </recommendedName>
    <alternativeName>
        <fullName evidence="11">Tryptophanyl-tRNA synthetase</fullName>
    </alternativeName>
</protein>
<keyword evidence="9 12" id="KW-0648">Protein biosynthesis</keyword>
<dbReference type="EC" id="6.1.1.2" evidence="3"/>
<keyword evidence="6 12" id="KW-0436">Ligase</keyword>
<evidence type="ECO:0000256" key="8">
    <source>
        <dbReference type="ARBA" id="ARBA00022840"/>
    </source>
</evidence>
<dbReference type="FunFam" id="1.10.240.10:FF:000003">
    <property type="entry name" value="Tryptophan--tRNA ligase, cytoplasmic"/>
    <property type="match status" value="1"/>
</dbReference>
<dbReference type="SUPFAM" id="SSF52374">
    <property type="entry name" value="Nucleotidylyl transferase"/>
    <property type="match status" value="1"/>
</dbReference>
<comment type="subcellular location">
    <subcellularLocation>
        <location evidence="1">Cytoplasm</location>
    </subcellularLocation>
</comment>
<dbReference type="GO" id="GO:0005524">
    <property type="term" value="F:ATP binding"/>
    <property type="evidence" value="ECO:0007669"/>
    <property type="project" value="UniProtKB-KW"/>
</dbReference>
<organism evidence="14 15">
    <name type="scientific">Plectosphaerella plurivora</name>
    <dbReference type="NCBI Taxonomy" id="936078"/>
    <lineage>
        <taxon>Eukaryota</taxon>
        <taxon>Fungi</taxon>
        <taxon>Dikarya</taxon>
        <taxon>Ascomycota</taxon>
        <taxon>Pezizomycotina</taxon>
        <taxon>Sordariomycetes</taxon>
        <taxon>Hypocreomycetidae</taxon>
        <taxon>Glomerellales</taxon>
        <taxon>Plectosphaerellaceae</taxon>
        <taxon>Plectosphaerella</taxon>
    </lineage>
</organism>
<evidence type="ECO:0000256" key="4">
    <source>
        <dbReference type="ARBA" id="ARBA00013782"/>
    </source>
</evidence>
<dbReference type="PANTHER" id="PTHR10055:SF1">
    <property type="entry name" value="TRYPTOPHAN--TRNA LIGASE, CYTOPLASMIC"/>
    <property type="match status" value="1"/>
</dbReference>
<comment type="caution">
    <text evidence="14">The sequence shown here is derived from an EMBL/GenBank/DDBJ whole genome shotgun (WGS) entry which is preliminary data.</text>
</comment>